<dbReference type="PANTHER" id="PTHR47930:SF2">
    <property type="entry name" value="PENTATRICOPEPTIDE REPEAT PROTEIN (AFU_ORTHOLOGUE AFUA_8G04250)"/>
    <property type="match status" value="1"/>
</dbReference>
<dbReference type="AlphaFoldDB" id="A0A225WPE4"/>
<reference evidence="2" key="1">
    <citation type="submission" date="2017-03" db="EMBL/GenBank/DDBJ databases">
        <title>Phytopthora megakarya and P. palmivora, two closely related causual agents of cacao black pod achieved similar genome size and gene model numbers by different mechanisms.</title>
        <authorList>
            <person name="Ali S."/>
            <person name="Shao J."/>
            <person name="Larry D.J."/>
            <person name="Kronmiller B."/>
            <person name="Shen D."/>
            <person name="Strem M.D."/>
            <person name="Melnick R.L."/>
            <person name="Guiltinan M.J."/>
            <person name="Tyler B.M."/>
            <person name="Meinhardt L.W."/>
            <person name="Bailey B.A."/>
        </authorList>
    </citation>
    <scope>NUCLEOTIDE SEQUENCE [LARGE SCALE GENOMIC DNA]</scope>
    <source>
        <strain evidence="2">zdho120</strain>
    </source>
</reference>
<dbReference type="Pfam" id="PF13812">
    <property type="entry name" value="PPR_3"/>
    <property type="match status" value="1"/>
</dbReference>
<name>A0A225WPE4_9STRA</name>
<accession>A0A225WPE4</accession>
<dbReference type="InterPro" id="IPR002885">
    <property type="entry name" value="PPR_rpt"/>
</dbReference>
<dbReference type="OrthoDB" id="185373at2759"/>
<sequence length="309" mass="35588">MADKAAPSAWAYPKALEAAIQLNKHSTVTEIVRDMQDRDIKFTVFDYTEIIRMFAEAKQWTLAHSMVSAMQKHKMNPPSDTYNLLLTGCGNDRYWNIVIEAYTAMSDDRKPSLDAKALSSVLLAFSQAENEELQERTVTICNDHKKTCKPFPYEMALIALLEAKQHQEVISLAAEATHHGFELTPLMHHMVVKAHLGSGSMEQARQLLDENAKRLSNISVECYRELITYYAEVREDTLKASKMCVLMMENNTNVSVNDWRTALELALQLPDRTTYWELRKLLRVHEVPLSEFRSHLLLLEDDHELDRYR</sequence>
<protein>
    <submittedName>
        <fullName evidence="1">Putative mitochondrial protein</fullName>
    </submittedName>
</protein>
<proteinExistence type="predicted"/>
<evidence type="ECO:0000313" key="1">
    <source>
        <dbReference type="EMBL" id="OWZ19515.1"/>
    </source>
</evidence>
<evidence type="ECO:0000313" key="2">
    <source>
        <dbReference type="Proteomes" id="UP000198211"/>
    </source>
</evidence>
<dbReference type="STRING" id="4795.A0A225WPE4"/>
<dbReference type="PANTHER" id="PTHR47930">
    <property type="entry name" value="YALI0C12947P"/>
    <property type="match status" value="1"/>
</dbReference>
<comment type="caution">
    <text evidence="1">The sequence shown here is derived from an EMBL/GenBank/DDBJ whole genome shotgun (WGS) entry which is preliminary data.</text>
</comment>
<dbReference type="InterPro" id="IPR011990">
    <property type="entry name" value="TPR-like_helical_dom_sf"/>
</dbReference>
<dbReference type="Proteomes" id="UP000198211">
    <property type="component" value="Unassembled WGS sequence"/>
</dbReference>
<dbReference type="EMBL" id="NBNE01000434">
    <property type="protein sequence ID" value="OWZ19515.1"/>
    <property type="molecule type" value="Genomic_DNA"/>
</dbReference>
<dbReference type="Gene3D" id="1.25.40.10">
    <property type="entry name" value="Tetratricopeptide repeat domain"/>
    <property type="match status" value="2"/>
</dbReference>
<organism evidence="1 2">
    <name type="scientific">Phytophthora megakarya</name>
    <dbReference type="NCBI Taxonomy" id="4795"/>
    <lineage>
        <taxon>Eukaryota</taxon>
        <taxon>Sar</taxon>
        <taxon>Stramenopiles</taxon>
        <taxon>Oomycota</taxon>
        <taxon>Peronosporomycetes</taxon>
        <taxon>Peronosporales</taxon>
        <taxon>Peronosporaceae</taxon>
        <taxon>Phytophthora</taxon>
    </lineage>
</organism>
<keyword evidence="2" id="KW-1185">Reference proteome</keyword>
<gene>
    <name evidence="1" type="ORF">PHMEG_0006230</name>
</gene>